<dbReference type="EMBL" id="GBRH01245950">
    <property type="protein sequence ID" value="JAD51945.1"/>
    <property type="molecule type" value="Transcribed_RNA"/>
</dbReference>
<sequence length="19" mass="2067">MIVSVRSLAEVSGHLIVWA</sequence>
<dbReference type="AlphaFoldDB" id="A0A0A9ASN9"/>
<organism evidence="1">
    <name type="scientific">Arundo donax</name>
    <name type="common">Giant reed</name>
    <name type="synonym">Donax arundinaceus</name>
    <dbReference type="NCBI Taxonomy" id="35708"/>
    <lineage>
        <taxon>Eukaryota</taxon>
        <taxon>Viridiplantae</taxon>
        <taxon>Streptophyta</taxon>
        <taxon>Embryophyta</taxon>
        <taxon>Tracheophyta</taxon>
        <taxon>Spermatophyta</taxon>
        <taxon>Magnoliopsida</taxon>
        <taxon>Liliopsida</taxon>
        <taxon>Poales</taxon>
        <taxon>Poaceae</taxon>
        <taxon>PACMAD clade</taxon>
        <taxon>Arundinoideae</taxon>
        <taxon>Arundineae</taxon>
        <taxon>Arundo</taxon>
    </lineage>
</organism>
<reference evidence="1" key="1">
    <citation type="submission" date="2014-09" db="EMBL/GenBank/DDBJ databases">
        <authorList>
            <person name="Magalhaes I.L.F."/>
            <person name="Oliveira U."/>
            <person name="Santos F.R."/>
            <person name="Vidigal T.H.D.A."/>
            <person name="Brescovit A.D."/>
            <person name="Santos A.J."/>
        </authorList>
    </citation>
    <scope>NUCLEOTIDE SEQUENCE</scope>
    <source>
        <tissue evidence="1">Shoot tissue taken approximately 20 cm above the soil surface</tissue>
    </source>
</reference>
<evidence type="ECO:0000313" key="1">
    <source>
        <dbReference type="EMBL" id="JAD51945.1"/>
    </source>
</evidence>
<accession>A0A0A9ASN9</accession>
<protein>
    <submittedName>
        <fullName evidence="1">Uncharacterized protein</fullName>
    </submittedName>
</protein>
<proteinExistence type="predicted"/>
<reference evidence="1" key="2">
    <citation type="journal article" date="2015" name="Data Brief">
        <title>Shoot transcriptome of the giant reed, Arundo donax.</title>
        <authorList>
            <person name="Barrero R.A."/>
            <person name="Guerrero F.D."/>
            <person name="Moolhuijzen P."/>
            <person name="Goolsby J.A."/>
            <person name="Tidwell J."/>
            <person name="Bellgard S.E."/>
            <person name="Bellgard M.I."/>
        </authorList>
    </citation>
    <scope>NUCLEOTIDE SEQUENCE</scope>
    <source>
        <tissue evidence="1">Shoot tissue taken approximately 20 cm above the soil surface</tissue>
    </source>
</reference>
<name>A0A0A9ASN9_ARUDO</name>